<dbReference type="GO" id="GO:0005886">
    <property type="term" value="C:plasma membrane"/>
    <property type="evidence" value="ECO:0007669"/>
    <property type="project" value="UniProtKB-SubCell"/>
</dbReference>
<dbReference type="SUPFAM" id="SSF54534">
    <property type="entry name" value="FKBP-like"/>
    <property type="match status" value="1"/>
</dbReference>
<name>A0A6I4U0X1_9SPHN</name>
<evidence type="ECO:0000256" key="8">
    <source>
        <dbReference type="ARBA" id="ARBA00023186"/>
    </source>
</evidence>
<dbReference type="EMBL" id="WTYR01000001">
    <property type="protein sequence ID" value="MXP09528.1"/>
    <property type="molecule type" value="Genomic_DNA"/>
</dbReference>
<protein>
    <recommendedName>
        <fullName evidence="2">Parvulin-like PPIase</fullName>
    </recommendedName>
    <alternativeName>
        <fullName evidence="9">Peptidyl-prolyl cis-trans isomerase plp</fullName>
    </alternativeName>
    <alternativeName>
        <fullName evidence="12">Periplasmic chaperone PpiD</fullName>
    </alternativeName>
    <alternativeName>
        <fullName evidence="13">Periplasmic folding chaperone</fullName>
    </alternativeName>
    <alternativeName>
        <fullName evidence="10">Rotamase plp</fullName>
    </alternativeName>
</protein>
<organism evidence="16 17">
    <name type="scientific">Alteriqipengyuania halimionae</name>
    <dbReference type="NCBI Taxonomy" id="1926630"/>
    <lineage>
        <taxon>Bacteria</taxon>
        <taxon>Pseudomonadati</taxon>
        <taxon>Pseudomonadota</taxon>
        <taxon>Alphaproteobacteria</taxon>
        <taxon>Sphingomonadales</taxon>
        <taxon>Erythrobacteraceae</taxon>
        <taxon>Alteriqipengyuania</taxon>
    </lineage>
</organism>
<dbReference type="GO" id="GO:0003755">
    <property type="term" value="F:peptidyl-prolyl cis-trans isomerase activity"/>
    <property type="evidence" value="ECO:0007669"/>
    <property type="project" value="UniProtKB-KW"/>
</dbReference>
<dbReference type="AlphaFoldDB" id="A0A6I4U0X1"/>
<evidence type="ECO:0000256" key="9">
    <source>
        <dbReference type="ARBA" id="ARBA00030642"/>
    </source>
</evidence>
<comment type="caution">
    <text evidence="16">The sequence shown here is derived from an EMBL/GenBank/DDBJ whole genome shotgun (WGS) entry which is preliminary data.</text>
</comment>
<dbReference type="Proteomes" id="UP000429229">
    <property type="component" value="Unassembled WGS sequence"/>
</dbReference>
<dbReference type="SUPFAM" id="SSF109998">
    <property type="entry name" value="Triger factor/SurA peptide-binding domain-like"/>
    <property type="match status" value="1"/>
</dbReference>
<reference evidence="16 17" key="1">
    <citation type="submission" date="2019-12" db="EMBL/GenBank/DDBJ databases">
        <title>Genomic-based taxomic classification of the family Erythrobacteraceae.</title>
        <authorList>
            <person name="Xu L."/>
        </authorList>
    </citation>
    <scope>NUCLEOTIDE SEQUENCE [LARGE SCALE GENOMIC DNA]</scope>
    <source>
        <strain evidence="16 17">LMG 29519</strain>
    </source>
</reference>
<keyword evidence="17" id="KW-1185">Reference proteome</keyword>
<evidence type="ECO:0000256" key="13">
    <source>
        <dbReference type="ARBA" id="ARBA00042775"/>
    </source>
</evidence>
<evidence type="ECO:0000313" key="17">
    <source>
        <dbReference type="Proteomes" id="UP000429229"/>
    </source>
</evidence>
<dbReference type="PROSITE" id="PS50198">
    <property type="entry name" value="PPIC_PPIASE_2"/>
    <property type="match status" value="1"/>
</dbReference>
<evidence type="ECO:0000256" key="10">
    <source>
        <dbReference type="ARBA" id="ARBA00031484"/>
    </source>
</evidence>
<evidence type="ECO:0000256" key="1">
    <source>
        <dbReference type="ARBA" id="ARBA00004382"/>
    </source>
</evidence>
<evidence type="ECO:0000256" key="7">
    <source>
        <dbReference type="ARBA" id="ARBA00023136"/>
    </source>
</evidence>
<dbReference type="RefSeq" id="WP_160616213.1">
    <property type="nucleotide sequence ID" value="NZ_WTYR01000001.1"/>
</dbReference>
<keyword evidence="7" id="KW-0472">Membrane</keyword>
<sequence length="644" mass="68951">MITLFRSFFQSKLGIGITLAFLGLIALAFASSDVANTGTFGGVAGGETVAEVGGTSIDTAELRSTVETAYNNERSQNPDLTMTQFIEEGGLERVLDVLIQGAALVEYGEKHGIVISKRLIDSEIASDSNFAGLDGNFSEAAYASALRQIGLSDSMYRARLRQSLVANQLLAPAFIGSAFSENMAVRYAGALRETRKGKVVSLPSALFAPDKDPTKKQLDEFYASNRDRFTIPERRVIRYVEFDASSLKDIPAPTAAEIRARYERDADQYRASESRSLTQLIAPTEQGAKAILAKVRNGQSLAAAAEGTGLSPSDLETERADYAEASNAAVAKAAFEAARGKTVGPLRSPLGWHIVTVDAINSTPARSLADVRDEIVATLAEEKKREAVNQFAEDVEDGFASGSTLAEVASELGAEVKRTGPALSDGRIYNTPDSVPEILNPVLSTVAVMEEDSDPILAEVVPGEKFLIFDVAEFTSAAPPPIADVKEQVTAAWRLERGSVAAKAAADKIMKAVRGGKDLDAALRSLEKKLPPIEMVDIPRSALTANSERVPPPIALMFVMAKDTIKKLAAPLNVGWFVVQLDDIVPADTKRDDPEVATFRTNLGRGAGQEYAEQIDNAIEAEIGVTRNENAIRAVIEQLSGSGR</sequence>
<accession>A0A6I4U0X1</accession>
<evidence type="ECO:0000256" key="4">
    <source>
        <dbReference type="ARBA" id="ARBA00022519"/>
    </source>
</evidence>
<comment type="similarity">
    <text evidence="11">Belongs to the PpiD chaperone family.</text>
</comment>
<evidence type="ECO:0000256" key="3">
    <source>
        <dbReference type="ARBA" id="ARBA00022475"/>
    </source>
</evidence>
<evidence type="ECO:0000256" key="14">
    <source>
        <dbReference type="PROSITE-ProRule" id="PRU00278"/>
    </source>
</evidence>
<dbReference type="Pfam" id="PF13145">
    <property type="entry name" value="Rotamase_2"/>
    <property type="match status" value="1"/>
</dbReference>
<keyword evidence="8" id="KW-0143">Chaperone</keyword>
<keyword evidence="5" id="KW-0812">Transmembrane</keyword>
<evidence type="ECO:0000256" key="11">
    <source>
        <dbReference type="ARBA" id="ARBA00038408"/>
    </source>
</evidence>
<keyword evidence="6" id="KW-1133">Transmembrane helix</keyword>
<keyword evidence="4" id="KW-0997">Cell inner membrane</keyword>
<dbReference type="PANTHER" id="PTHR47529">
    <property type="entry name" value="PEPTIDYL-PROLYL CIS-TRANS ISOMERASE D"/>
    <property type="match status" value="1"/>
</dbReference>
<evidence type="ECO:0000256" key="5">
    <source>
        <dbReference type="ARBA" id="ARBA00022692"/>
    </source>
</evidence>
<keyword evidence="14" id="KW-0697">Rotamase</keyword>
<dbReference type="Gene3D" id="3.10.50.40">
    <property type="match status" value="1"/>
</dbReference>
<keyword evidence="3" id="KW-1003">Cell membrane</keyword>
<evidence type="ECO:0000259" key="15">
    <source>
        <dbReference type="PROSITE" id="PS50198"/>
    </source>
</evidence>
<evidence type="ECO:0000256" key="12">
    <source>
        <dbReference type="ARBA" id="ARBA00040743"/>
    </source>
</evidence>
<dbReference type="InterPro" id="IPR046357">
    <property type="entry name" value="PPIase_dom_sf"/>
</dbReference>
<dbReference type="Pfam" id="PF13624">
    <property type="entry name" value="SurA_N_3"/>
    <property type="match status" value="1"/>
</dbReference>
<evidence type="ECO:0000256" key="6">
    <source>
        <dbReference type="ARBA" id="ARBA00022989"/>
    </source>
</evidence>
<feature type="domain" description="PpiC" evidence="15">
    <location>
        <begin position="272"/>
        <end position="359"/>
    </location>
</feature>
<keyword evidence="14 16" id="KW-0413">Isomerase</keyword>
<gene>
    <name evidence="16" type="ORF">GRI68_04995</name>
</gene>
<proteinExistence type="inferred from homology"/>
<dbReference type="InterPro" id="IPR052029">
    <property type="entry name" value="PpiD_chaperone"/>
</dbReference>
<dbReference type="PANTHER" id="PTHR47529:SF1">
    <property type="entry name" value="PERIPLASMIC CHAPERONE PPID"/>
    <property type="match status" value="1"/>
</dbReference>
<dbReference type="OrthoDB" id="9768393at2"/>
<dbReference type="InterPro" id="IPR000297">
    <property type="entry name" value="PPIase_PpiC"/>
</dbReference>
<evidence type="ECO:0000313" key="16">
    <source>
        <dbReference type="EMBL" id="MXP09528.1"/>
    </source>
</evidence>
<evidence type="ECO:0000256" key="2">
    <source>
        <dbReference type="ARBA" id="ARBA00018370"/>
    </source>
</evidence>
<dbReference type="Gene3D" id="1.10.4030.10">
    <property type="entry name" value="Porin chaperone SurA, peptide-binding domain"/>
    <property type="match status" value="1"/>
</dbReference>
<dbReference type="InterPro" id="IPR027304">
    <property type="entry name" value="Trigger_fact/SurA_dom_sf"/>
</dbReference>
<comment type="subcellular location">
    <subcellularLocation>
        <location evidence="1">Cell inner membrane</location>
        <topology evidence="1">Single-pass type II membrane protein</topology>
        <orientation evidence="1">Periplasmic side</orientation>
    </subcellularLocation>
</comment>